<comment type="caution">
    <text evidence="1">The sequence shown here is derived from an EMBL/GenBank/DDBJ whole genome shotgun (WGS) entry which is preliminary data.</text>
</comment>
<dbReference type="Pfam" id="PF14006">
    <property type="entry name" value="YqzL"/>
    <property type="match status" value="1"/>
</dbReference>
<proteinExistence type="predicted"/>
<organism evidence="1 2">
    <name type="scientific">Candidatus Avimonoglobus intestinipullorum</name>
    <dbReference type="NCBI Taxonomy" id="2840699"/>
    <lineage>
        <taxon>Bacteria</taxon>
        <taxon>Bacillati</taxon>
        <taxon>Bacillota</taxon>
        <taxon>Clostridia</taxon>
        <taxon>Eubacteriales</taxon>
        <taxon>Candidatus Avimonoglobus</taxon>
    </lineage>
</organism>
<dbReference type="EMBL" id="DVND01000116">
    <property type="protein sequence ID" value="HIU48577.1"/>
    <property type="molecule type" value="Genomic_DNA"/>
</dbReference>
<dbReference type="Proteomes" id="UP000824111">
    <property type="component" value="Unassembled WGS sequence"/>
</dbReference>
<evidence type="ECO:0000313" key="1">
    <source>
        <dbReference type="EMBL" id="HIU48577.1"/>
    </source>
</evidence>
<dbReference type="AlphaFoldDB" id="A0A9D1S6Q7"/>
<reference evidence="1" key="2">
    <citation type="journal article" date="2021" name="PeerJ">
        <title>Extensive microbial diversity within the chicken gut microbiome revealed by metagenomics and culture.</title>
        <authorList>
            <person name="Gilroy R."/>
            <person name="Ravi A."/>
            <person name="Getino M."/>
            <person name="Pursley I."/>
            <person name="Horton D.L."/>
            <person name="Alikhan N.F."/>
            <person name="Baker D."/>
            <person name="Gharbi K."/>
            <person name="Hall N."/>
            <person name="Watson M."/>
            <person name="Adriaenssens E.M."/>
            <person name="Foster-Nyarko E."/>
            <person name="Jarju S."/>
            <person name="Secka A."/>
            <person name="Antonio M."/>
            <person name="Oren A."/>
            <person name="Chaudhuri R.R."/>
            <person name="La Ragione R."/>
            <person name="Hildebrand F."/>
            <person name="Pallen M.J."/>
        </authorList>
    </citation>
    <scope>NUCLEOTIDE SEQUENCE</scope>
    <source>
        <strain evidence="1">ChiSjej4B22-9803</strain>
    </source>
</reference>
<accession>A0A9D1S6Q7</accession>
<evidence type="ECO:0000313" key="2">
    <source>
        <dbReference type="Proteomes" id="UP000824111"/>
    </source>
</evidence>
<name>A0A9D1S6Q7_9FIRM</name>
<reference evidence="1" key="1">
    <citation type="submission" date="2020-10" db="EMBL/GenBank/DDBJ databases">
        <authorList>
            <person name="Gilroy R."/>
        </authorList>
    </citation>
    <scope>NUCLEOTIDE SEQUENCE</scope>
    <source>
        <strain evidence="1">ChiSjej4B22-9803</strain>
    </source>
</reference>
<sequence>MELYDFSWQAFRQTGDIEAYLLLKNIENRKENEEKERQCQTLNQEG</sequence>
<protein>
    <submittedName>
        <fullName evidence="1">YqzL family protein</fullName>
    </submittedName>
</protein>
<gene>
    <name evidence="1" type="ORF">IAB04_04385</name>
</gene>
<dbReference type="InterPro" id="IPR025617">
    <property type="entry name" value="YqzL"/>
</dbReference>